<evidence type="ECO:0000313" key="1">
    <source>
        <dbReference type="EMBL" id="KKN96864.1"/>
    </source>
</evidence>
<reference evidence="1" key="1">
    <citation type="journal article" date="2015" name="Nature">
        <title>Complex archaea that bridge the gap between prokaryotes and eukaryotes.</title>
        <authorList>
            <person name="Spang A."/>
            <person name="Saw J.H."/>
            <person name="Jorgensen S.L."/>
            <person name="Zaremba-Niedzwiedzka K."/>
            <person name="Martijn J."/>
            <person name="Lind A.E."/>
            <person name="van Eijk R."/>
            <person name="Schleper C."/>
            <person name="Guy L."/>
            <person name="Ettema T.J."/>
        </authorList>
    </citation>
    <scope>NUCLEOTIDE SEQUENCE</scope>
</reference>
<proteinExistence type="predicted"/>
<name>A0A0F9UYR5_9ZZZZ</name>
<organism evidence="1">
    <name type="scientific">marine sediment metagenome</name>
    <dbReference type="NCBI Taxonomy" id="412755"/>
    <lineage>
        <taxon>unclassified sequences</taxon>
        <taxon>metagenomes</taxon>
        <taxon>ecological metagenomes</taxon>
    </lineage>
</organism>
<dbReference type="AlphaFoldDB" id="A0A0F9UYR5"/>
<gene>
    <name evidence="1" type="ORF">LCGC14_0165080</name>
</gene>
<dbReference type="EMBL" id="LAZR01000062">
    <property type="protein sequence ID" value="KKN96864.1"/>
    <property type="molecule type" value="Genomic_DNA"/>
</dbReference>
<accession>A0A0F9UYR5</accession>
<protein>
    <submittedName>
        <fullName evidence="1">Uncharacterized protein</fullName>
    </submittedName>
</protein>
<sequence>MADDTAQFQSDDLLIHEIADLNALVADGTLTPLGEGRYAFTVDHLHNPTTTPFPRKHPTLTVPLVQPFRVDAGAVIALLPDQHPEQATFKFKFDFVGVYTYGAGGPGAYPYSVFYPEG</sequence>
<comment type="caution">
    <text evidence="1">The sequence shown here is derived from an EMBL/GenBank/DDBJ whole genome shotgun (WGS) entry which is preliminary data.</text>
</comment>